<dbReference type="GO" id="GO:0000062">
    <property type="term" value="F:fatty-acyl-CoA binding"/>
    <property type="evidence" value="ECO:0007669"/>
    <property type="project" value="InterPro"/>
</dbReference>
<reference evidence="7" key="1">
    <citation type="journal article" date="2018" name="DNA Res.">
        <title>Multiple hybrid de novo genome assembly of finger millet, an orphan allotetraploid crop.</title>
        <authorList>
            <person name="Hatakeyama M."/>
            <person name="Aluri S."/>
            <person name="Balachadran M.T."/>
            <person name="Sivarajan S.R."/>
            <person name="Patrignani A."/>
            <person name="Gruter S."/>
            <person name="Poveda L."/>
            <person name="Shimizu-Inatsugi R."/>
            <person name="Baeten J."/>
            <person name="Francoijs K.J."/>
            <person name="Nataraja K.N."/>
            <person name="Reddy Y.A.N."/>
            <person name="Phadnis S."/>
            <person name="Ravikumar R.L."/>
            <person name="Schlapbach R."/>
            <person name="Sreeman S.M."/>
            <person name="Shimizu K.K."/>
        </authorList>
    </citation>
    <scope>NUCLEOTIDE SEQUENCE</scope>
</reference>
<dbReference type="Proteomes" id="UP001054889">
    <property type="component" value="Unassembled WGS sequence"/>
</dbReference>
<keyword evidence="4" id="KW-0446">Lipid-binding</keyword>
<evidence type="ECO:0000256" key="5">
    <source>
        <dbReference type="SAM" id="Coils"/>
    </source>
</evidence>
<dbReference type="EMBL" id="BQKI01000006">
    <property type="protein sequence ID" value="GJM97171.1"/>
    <property type="molecule type" value="Genomic_DNA"/>
</dbReference>
<dbReference type="SUPFAM" id="SSF117281">
    <property type="entry name" value="Kelch motif"/>
    <property type="match status" value="1"/>
</dbReference>
<keyword evidence="8" id="KW-1185">Reference proteome</keyword>
<evidence type="ECO:0000256" key="3">
    <source>
        <dbReference type="ARBA" id="ARBA00022737"/>
    </source>
</evidence>
<dbReference type="PROSITE" id="PS51228">
    <property type="entry name" value="ACB_2"/>
    <property type="match status" value="1"/>
</dbReference>
<name>A0AAV5CGK9_ELECO</name>
<gene>
    <name evidence="7" type="primary">ga14076</name>
    <name evidence="7" type="ORF">PR202_ga14076</name>
</gene>
<dbReference type="SUPFAM" id="SSF47027">
    <property type="entry name" value="Acyl-CoA binding protein"/>
    <property type="match status" value="1"/>
</dbReference>
<dbReference type="Pfam" id="PF00887">
    <property type="entry name" value="ACBP"/>
    <property type="match status" value="1"/>
</dbReference>
<evidence type="ECO:0000256" key="4">
    <source>
        <dbReference type="ARBA" id="ARBA00023121"/>
    </source>
</evidence>
<evidence type="ECO:0000256" key="1">
    <source>
        <dbReference type="ARBA" id="ARBA00005567"/>
    </source>
</evidence>
<comment type="similarity">
    <text evidence="1">Belongs to the ACBP family.</text>
</comment>
<dbReference type="InterPro" id="IPR000582">
    <property type="entry name" value="Acyl-CoA-binding_protein"/>
</dbReference>
<protein>
    <recommendedName>
        <fullName evidence="6">ACB domain-containing protein</fullName>
    </recommendedName>
</protein>
<organism evidence="7 8">
    <name type="scientific">Eleusine coracana subsp. coracana</name>
    <dbReference type="NCBI Taxonomy" id="191504"/>
    <lineage>
        <taxon>Eukaryota</taxon>
        <taxon>Viridiplantae</taxon>
        <taxon>Streptophyta</taxon>
        <taxon>Embryophyta</taxon>
        <taxon>Tracheophyta</taxon>
        <taxon>Spermatophyta</taxon>
        <taxon>Magnoliopsida</taxon>
        <taxon>Liliopsida</taxon>
        <taxon>Poales</taxon>
        <taxon>Poaceae</taxon>
        <taxon>PACMAD clade</taxon>
        <taxon>Chloridoideae</taxon>
        <taxon>Cynodonteae</taxon>
        <taxon>Eleusininae</taxon>
        <taxon>Eleusine</taxon>
    </lineage>
</organism>
<dbReference type="FunFam" id="1.20.80.10:FF:000024">
    <property type="entry name" value="acyl-CoA-binding domain-containing protein 4 isoform X1"/>
    <property type="match status" value="1"/>
</dbReference>
<feature type="coiled-coil region" evidence="5">
    <location>
        <begin position="524"/>
        <end position="572"/>
    </location>
</feature>
<evidence type="ECO:0000256" key="2">
    <source>
        <dbReference type="ARBA" id="ARBA00022441"/>
    </source>
</evidence>
<evidence type="ECO:0000313" key="7">
    <source>
        <dbReference type="EMBL" id="GJM97171.1"/>
    </source>
</evidence>
<dbReference type="InterPro" id="IPR014352">
    <property type="entry name" value="FERM/acyl-CoA-bd_prot_sf"/>
</dbReference>
<proteinExistence type="inferred from homology"/>
<dbReference type="InterPro" id="IPR015915">
    <property type="entry name" value="Kelch-typ_b-propeller"/>
</dbReference>
<comment type="caution">
    <text evidence="7">The sequence shown here is derived from an EMBL/GenBank/DDBJ whole genome shotgun (WGS) entry which is preliminary data.</text>
</comment>
<keyword evidence="3" id="KW-0677">Repeat</keyword>
<evidence type="ECO:0000313" key="8">
    <source>
        <dbReference type="Proteomes" id="UP001054889"/>
    </source>
</evidence>
<dbReference type="AlphaFoldDB" id="A0AAV5CGK9"/>
<dbReference type="InterPro" id="IPR035984">
    <property type="entry name" value="Acyl-CoA-binding_sf"/>
</dbReference>
<dbReference type="PANTHER" id="PTHR46093">
    <property type="entry name" value="ACYL-COA-BINDING DOMAIN-CONTAINING PROTEIN 5"/>
    <property type="match status" value="1"/>
</dbReference>
<keyword evidence="2" id="KW-0880">Kelch repeat</keyword>
<dbReference type="Pfam" id="PF24922">
    <property type="entry name" value="ACBP4_C"/>
    <property type="match status" value="1"/>
</dbReference>
<dbReference type="GO" id="GO:0006869">
    <property type="term" value="P:lipid transport"/>
    <property type="evidence" value="ECO:0007669"/>
    <property type="project" value="TreeGrafter"/>
</dbReference>
<feature type="domain" description="ACB" evidence="6">
    <location>
        <begin position="8"/>
        <end position="102"/>
    </location>
</feature>
<dbReference type="InterPro" id="IPR056819">
    <property type="entry name" value="ACBP4-6_C"/>
</dbReference>
<dbReference type="GO" id="GO:0005829">
    <property type="term" value="C:cytosol"/>
    <property type="evidence" value="ECO:0007669"/>
    <property type="project" value="TreeGrafter"/>
</dbReference>
<dbReference type="Gene3D" id="1.20.80.10">
    <property type="match status" value="1"/>
</dbReference>
<dbReference type="PANTHER" id="PTHR46093:SF3">
    <property type="entry name" value="ACYL-COA-BINDING DOMAIN-CONTAINING PROTEIN 4"/>
    <property type="match status" value="1"/>
</dbReference>
<dbReference type="FunFam" id="2.120.10.80:FF:000089">
    <property type="entry name" value="Acyl-CoA-binding domain-containing protein 4"/>
    <property type="match status" value="1"/>
</dbReference>
<dbReference type="Gene3D" id="2.120.10.80">
    <property type="entry name" value="Kelch-type beta propeller"/>
    <property type="match status" value="2"/>
</dbReference>
<accession>A0AAV5CGK9</accession>
<sequence>MASSGLAYPDRFYAAASYAGFGAGGATVSAAISRFQNDVALLLYGLYQQATVGPCNVPKPRAWNPVEQSKWTSWHGLGSMPSAEAMRLFVKILEEEDPGWYSRVSEFNPVPIVDIPMHKPKEEPQIIPASTNGTSVPEPKTISENVTSVEAEDKDIILEGLSTVSSHDEWTPLSVSGQRPKPRYEHGATVLQDKMYIFGGNHNGRYLSDLQVLDLKSLTWSKIDAKLQGDSSDSTKTAQIAPCAGHSLISWGNRFFSIAGHTKDPSEGITVKEFDPHTCTWLIVKTYGKPPVSRGGQTVTRVGTTLVLFGGEDAKRCLLNDLHILDLETMTWDDVDAIRFVRRIQETEIEEALKRMKSGKAMGPDGIPIEMEWSRPKQQGLTPSPRAGHAGATVGENWYIVGGGNNKSGVSETLVLNMSTLTWSIVSTVEGRVPLASEGMTLVHSNYNGNDYLISFGGYNGRYSNEVYTLRLSVKSDSQSNAKEETIAENIPTVLEPEVEITQDGKIREIAMDGADSDLQNRNDEASEKLLAALKTEKEELEATLNREQMQTVQLKEEISQAEARNAELTKASRLFLTLNFKLSVGNLLLSSQDVSNLRLMLRNYDKNFKVWMHWKRRLSCFEDKETLQNKRH</sequence>
<reference evidence="7" key="2">
    <citation type="submission" date="2021-12" db="EMBL/GenBank/DDBJ databases">
        <title>Resequencing data analysis of finger millet.</title>
        <authorList>
            <person name="Hatakeyama M."/>
            <person name="Aluri S."/>
            <person name="Balachadran M.T."/>
            <person name="Sivarajan S.R."/>
            <person name="Poveda L."/>
            <person name="Shimizu-Inatsugi R."/>
            <person name="Schlapbach R."/>
            <person name="Sreeman S.M."/>
            <person name="Shimizu K.K."/>
        </authorList>
    </citation>
    <scope>NUCLEOTIDE SEQUENCE</scope>
</reference>
<evidence type="ECO:0000259" key="6">
    <source>
        <dbReference type="PROSITE" id="PS51228"/>
    </source>
</evidence>
<dbReference type="Pfam" id="PF24681">
    <property type="entry name" value="Kelch_KLHDC2_KLHL20_DRC7"/>
    <property type="match status" value="3"/>
</dbReference>
<keyword evidence="5" id="KW-0175">Coiled coil</keyword>